<dbReference type="InterPro" id="IPR003340">
    <property type="entry name" value="B3_DNA-bd"/>
</dbReference>
<evidence type="ECO:0000256" key="3">
    <source>
        <dbReference type="ARBA" id="ARBA00023125"/>
    </source>
</evidence>
<comment type="caution">
    <text evidence="7">The sequence shown here is derived from an EMBL/GenBank/DDBJ whole genome shotgun (WGS) entry which is preliminary data.</text>
</comment>
<dbReference type="EMBL" id="JAJSOW010000100">
    <property type="protein sequence ID" value="KAI9186790.1"/>
    <property type="molecule type" value="Genomic_DNA"/>
</dbReference>
<evidence type="ECO:0000313" key="9">
    <source>
        <dbReference type="Proteomes" id="UP001064489"/>
    </source>
</evidence>
<dbReference type="GO" id="GO:0003677">
    <property type="term" value="F:DNA binding"/>
    <property type="evidence" value="ECO:0007669"/>
    <property type="project" value="UniProtKB-KW"/>
</dbReference>
<protein>
    <recommendedName>
        <fullName evidence="6">TF-B3 domain-containing protein</fullName>
    </recommendedName>
</protein>
<organism evidence="7 9">
    <name type="scientific">Acer negundo</name>
    <name type="common">Box elder</name>
    <dbReference type="NCBI Taxonomy" id="4023"/>
    <lineage>
        <taxon>Eukaryota</taxon>
        <taxon>Viridiplantae</taxon>
        <taxon>Streptophyta</taxon>
        <taxon>Embryophyta</taxon>
        <taxon>Tracheophyta</taxon>
        <taxon>Spermatophyta</taxon>
        <taxon>Magnoliopsida</taxon>
        <taxon>eudicotyledons</taxon>
        <taxon>Gunneridae</taxon>
        <taxon>Pentapetalae</taxon>
        <taxon>rosids</taxon>
        <taxon>malvids</taxon>
        <taxon>Sapindales</taxon>
        <taxon>Sapindaceae</taxon>
        <taxon>Hippocastanoideae</taxon>
        <taxon>Acereae</taxon>
        <taxon>Acer</taxon>
    </lineage>
</organism>
<keyword evidence="9" id="KW-1185">Reference proteome</keyword>
<dbReference type="Pfam" id="PF02362">
    <property type="entry name" value="B3"/>
    <property type="match status" value="1"/>
</dbReference>
<feature type="domain" description="TF-B3" evidence="6">
    <location>
        <begin position="6"/>
        <end position="105"/>
    </location>
</feature>
<reference evidence="7" key="1">
    <citation type="journal article" date="2022" name="Plant J.">
        <title>Strategies of tolerance reflected in two North American maple genomes.</title>
        <authorList>
            <person name="McEvoy S.L."/>
            <person name="Sezen U.U."/>
            <person name="Trouern-Trend A."/>
            <person name="McMahon S.M."/>
            <person name="Schaberg P.G."/>
            <person name="Yang J."/>
            <person name="Wegrzyn J.L."/>
            <person name="Swenson N.G."/>
        </authorList>
    </citation>
    <scope>NUCLEOTIDE SEQUENCE</scope>
    <source>
        <strain evidence="7">91603</strain>
    </source>
</reference>
<dbReference type="Gene3D" id="2.40.330.10">
    <property type="entry name" value="DNA-binding pseudobarrel domain"/>
    <property type="match status" value="1"/>
</dbReference>
<evidence type="ECO:0000313" key="8">
    <source>
        <dbReference type="EMBL" id="KAI9186790.1"/>
    </source>
</evidence>
<dbReference type="EMBL" id="JAJSOW010000100">
    <property type="protein sequence ID" value="KAI9185308.1"/>
    <property type="molecule type" value="Genomic_DNA"/>
</dbReference>
<gene>
    <name evidence="7" type="ORF">LWI28_006068</name>
    <name evidence="8" type="ORF">LWI28_020904</name>
</gene>
<evidence type="ECO:0000256" key="4">
    <source>
        <dbReference type="ARBA" id="ARBA00023163"/>
    </source>
</evidence>
<evidence type="ECO:0000259" key="6">
    <source>
        <dbReference type="PROSITE" id="PS50863"/>
    </source>
</evidence>
<name>A0AAD5J4A7_ACENE</name>
<dbReference type="GO" id="GO:0005634">
    <property type="term" value="C:nucleus"/>
    <property type="evidence" value="ECO:0007669"/>
    <property type="project" value="UniProtKB-SubCell"/>
</dbReference>
<keyword evidence="5" id="KW-0539">Nucleus</keyword>
<sequence>MALPPFTVSKILTNYDITERVGLPTKILQHIPIPQGIHYVDLHVTDSSDQVTFQLYTRPRGNRANPVFTRGWLEFARAKRLQAGDKLIIYRGQDGELQIQIQRTSYVTFLERPVYLDVENFP</sequence>
<dbReference type="PROSITE" id="PS50863">
    <property type="entry name" value="B3"/>
    <property type="match status" value="1"/>
</dbReference>
<evidence type="ECO:0000313" key="7">
    <source>
        <dbReference type="EMBL" id="KAI9185308.1"/>
    </source>
</evidence>
<evidence type="ECO:0000256" key="1">
    <source>
        <dbReference type="ARBA" id="ARBA00004123"/>
    </source>
</evidence>
<evidence type="ECO:0000256" key="5">
    <source>
        <dbReference type="ARBA" id="ARBA00023242"/>
    </source>
</evidence>
<keyword evidence="3" id="KW-0238">DNA-binding</keyword>
<accession>A0AAD5J4A7</accession>
<comment type="subcellular location">
    <subcellularLocation>
        <location evidence="1">Nucleus</location>
    </subcellularLocation>
</comment>
<reference evidence="7" key="2">
    <citation type="submission" date="2023-02" db="EMBL/GenBank/DDBJ databases">
        <authorList>
            <person name="Swenson N.G."/>
            <person name="Wegrzyn J.L."/>
            <person name="Mcevoy S.L."/>
        </authorList>
    </citation>
    <scope>NUCLEOTIDE SEQUENCE</scope>
    <source>
        <strain evidence="7">91603</strain>
        <tissue evidence="7">Leaf</tissue>
    </source>
</reference>
<keyword evidence="2" id="KW-0805">Transcription regulation</keyword>
<proteinExistence type="predicted"/>
<evidence type="ECO:0000256" key="2">
    <source>
        <dbReference type="ARBA" id="ARBA00023015"/>
    </source>
</evidence>
<dbReference type="AlphaFoldDB" id="A0AAD5J4A7"/>
<dbReference type="InterPro" id="IPR015300">
    <property type="entry name" value="DNA-bd_pseudobarrel_sf"/>
</dbReference>
<dbReference type="SUPFAM" id="SSF101936">
    <property type="entry name" value="DNA-binding pseudobarrel domain"/>
    <property type="match status" value="1"/>
</dbReference>
<dbReference type="CDD" id="cd10017">
    <property type="entry name" value="B3_DNA"/>
    <property type="match status" value="1"/>
</dbReference>
<dbReference type="SMART" id="SM01019">
    <property type="entry name" value="B3"/>
    <property type="match status" value="1"/>
</dbReference>
<dbReference type="Proteomes" id="UP001064489">
    <property type="component" value="Chromosome 3"/>
</dbReference>
<keyword evidence="4" id="KW-0804">Transcription</keyword>